<organism evidence="5 6">
    <name type="scientific">Paramagnetospirillum caucaseum</name>
    <dbReference type="NCBI Taxonomy" id="1244869"/>
    <lineage>
        <taxon>Bacteria</taxon>
        <taxon>Pseudomonadati</taxon>
        <taxon>Pseudomonadota</taxon>
        <taxon>Alphaproteobacteria</taxon>
        <taxon>Rhodospirillales</taxon>
        <taxon>Magnetospirillaceae</taxon>
        <taxon>Paramagnetospirillum</taxon>
    </lineage>
</organism>
<accession>M2Z9D9</accession>
<comment type="caution">
    <text evidence="5">The sequence shown here is derived from an EMBL/GenBank/DDBJ whole genome shotgun (WGS) entry which is preliminary data.</text>
</comment>
<dbReference type="Proteomes" id="UP000011744">
    <property type="component" value="Unassembled WGS sequence"/>
</dbReference>
<feature type="region of interest" description="Disordered" evidence="2">
    <location>
        <begin position="488"/>
        <end position="510"/>
    </location>
</feature>
<name>M2Z9D9_9PROT</name>
<dbReference type="RefSeq" id="WP_008615173.1">
    <property type="nucleotide sequence ID" value="NZ_AONQ01000010.1"/>
</dbReference>
<keyword evidence="6" id="KW-1185">Reference proteome</keyword>
<dbReference type="STRING" id="1244869.H261_05399"/>
<dbReference type="eggNOG" id="COG3941">
    <property type="taxonomic scope" value="Bacteria"/>
</dbReference>
<keyword evidence="1" id="KW-0175">Coiled coil</keyword>
<dbReference type="Pfam" id="PF09718">
    <property type="entry name" value="Tape_meas_lam_C"/>
    <property type="match status" value="1"/>
</dbReference>
<gene>
    <name evidence="5" type="ORF">H261_05399</name>
</gene>
<feature type="coiled-coil region" evidence="1">
    <location>
        <begin position="339"/>
        <end position="407"/>
    </location>
</feature>
<dbReference type="Pfam" id="PF06791">
    <property type="entry name" value="TMP_2"/>
    <property type="match status" value="1"/>
</dbReference>
<proteinExistence type="predicted"/>
<dbReference type="PATRIC" id="fig|1244869.3.peg.1086"/>
<feature type="domain" description="Bacteriophage tail tape measure C-terminal" evidence="4">
    <location>
        <begin position="597"/>
        <end position="670"/>
    </location>
</feature>
<dbReference type="EMBL" id="AONQ01000010">
    <property type="protein sequence ID" value="EME70995.1"/>
    <property type="molecule type" value="Genomic_DNA"/>
</dbReference>
<protein>
    <submittedName>
        <fullName evidence="5">Phage-related minor tail protein</fullName>
    </submittedName>
</protein>
<evidence type="ECO:0000313" key="5">
    <source>
        <dbReference type="EMBL" id="EME70995.1"/>
    </source>
</evidence>
<dbReference type="eggNOG" id="COG1196">
    <property type="taxonomic scope" value="Bacteria"/>
</dbReference>
<evidence type="ECO:0000259" key="4">
    <source>
        <dbReference type="Pfam" id="PF09718"/>
    </source>
</evidence>
<dbReference type="AlphaFoldDB" id="M2Z9D9"/>
<reference evidence="5 6" key="1">
    <citation type="journal article" date="2014" name="Genome Announc.">
        <title>Draft Genome Sequence of Magnetospirillum sp. Strain SO-1, a Freshwater Magnetotactic Bacterium Isolated from the Ol'khovka River, Russia.</title>
        <authorList>
            <person name="Grouzdev D.S."/>
            <person name="Dziuba M.V."/>
            <person name="Sukhacheva M.S."/>
            <person name="Mardanov A.V."/>
            <person name="Beletskiy A.V."/>
            <person name="Kuznetsov B.B."/>
            <person name="Skryabin K.G."/>
        </authorList>
    </citation>
    <scope>NUCLEOTIDE SEQUENCE [LARGE SCALE GENOMIC DNA]</scope>
    <source>
        <strain evidence="5 6">SO-1</strain>
    </source>
</reference>
<evidence type="ECO:0000259" key="3">
    <source>
        <dbReference type="Pfam" id="PF06791"/>
    </source>
</evidence>
<evidence type="ECO:0000256" key="2">
    <source>
        <dbReference type="SAM" id="MobiDB-lite"/>
    </source>
</evidence>
<dbReference type="OrthoDB" id="7311517at2"/>
<sequence length="853" mass="89547">MTAARTVSIRLALEDGEVFRRALMQLGEDGRRALERIERAAQPASKALLAINEVGQGVRGVVEGMAGRMGLFGDALMATGRTGLIAAAAVGAVGAALVQGVREMESADQSLRRLEAVLKATGAASGLTAGQLAALADEMETGTLATAEGVMDASAVMATFRSVSGETFTRAIRLAQDLSAVFRQDLSSSATQLGKALEDPIEGISALKRVGVSFSATQKEVIRSLVETGDVAGAQRIVLDALEQQVGGAGAAEAAGLTGAAHHLAAAWGNLLEEIARTSTVGRGAQGVLHDLTGMVDGIRDLLKGPDIAAQVAAKSLQLVEVEGRIAEYQSIGVTGRRMADLRRQADLLRRDIDALVEKGRTEVAAFEAERGQGESGRQATERDRNAEAMSVRLKALEEEKVKAATDAAGKIAAIETQLARDIETARKKASLPGVDAGDVDREIALLRQVAARKVEAIEKPLAEARLRAAEQTRKVLDDLQRELSAPWQPRQAAIDQSVSRLPKESSANDRAEAARLAGELFDQKQALDELQRALKEEADARTRGKELARQHRTAEQEYADTLRELNDLLAQGALDADTHARAIEAAEKRKLAASREWSDGAKRALAAYVEDSSDAARGAERVVTGMLKSSEDAFVKWATTGKLAAGDLFNTLAEEALRAAWRMAVVAPLLGGASGGLFGGLIAGIGSFFSGTGSAGAGSGGSVPVPDTGAFAIAHTGGLVGLDRLEIRSFNPSAFANAPKFHGGGLVAGERPIVARVGEGVFTPRQMDNADRILNAALSQPASVGVVVTVNNNASGTQARAEQSQGADGRIHLDIIVEEIEGRMSRRIGRGEGMAPVLEHRYGLNPAAGSYR</sequence>
<feature type="domain" description="Bacteriophage tail tape measure N-terminal" evidence="3">
    <location>
        <begin position="69"/>
        <end position="209"/>
    </location>
</feature>
<evidence type="ECO:0000313" key="6">
    <source>
        <dbReference type="Proteomes" id="UP000011744"/>
    </source>
</evidence>
<feature type="coiled-coil region" evidence="1">
    <location>
        <begin position="514"/>
        <end position="572"/>
    </location>
</feature>
<dbReference type="InterPro" id="IPR009628">
    <property type="entry name" value="Phage_tape_measure_N"/>
</dbReference>
<evidence type="ECO:0000256" key="1">
    <source>
        <dbReference type="SAM" id="Coils"/>
    </source>
</evidence>
<dbReference type="InterPro" id="IPR006431">
    <property type="entry name" value="Phage_tape_meas_C"/>
</dbReference>